<keyword evidence="3" id="KW-0732">Signal</keyword>
<evidence type="ECO:0000313" key="5">
    <source>
        <dbReference type="Proteomes" id="UP000823928"/>
    </source>
</evidence>
<evidence type="ECO:0000256" key="3">
    <source>
        <dbReference type="SAM" id="SignalP"/>
    </source>
</evidence>
<evidence type="ECO:0000256" key="1">
    <source>
        <dbReference type="SAM" id="Coils"/>
    </source>
</evidence>
<feature type="region of interest" description="Disordered" evidence="2">
    <location>
        <begin position="414"/>
        <end position="481"/>
    </location>
</feature>
<dbReference type="AlphaFoldDB" id="A0A9D1EY42"/>
<accession>A0A9D1EY42</accession>
<dbReference type="EMBL" id="DVIU01000114">
    <property type="protein sequence ID" value="HIS36058.1"/>
    <property type="molecule type" value="Genomic_DNA"/>
</dbReference>
<reference evidence="4" key="1">
    <citation type="submission" date="2020-10" db="EMBL/GenBank/DDBJ databases">
        <authorList>
            <person name="Gilroy R."/>
        </authorList>
    </citation>
    <scope>NUCLEOTIDE SEQUENCE</scope>
    <source>
        <strain evidence="4">6276</strain>
    </source>
</reference>
<comment type="caution">
    <text evidence="4">The sequence shown here is derived from an EMBL/GenBank/DDBJ whole genome shotgun (WGS) entry which is preliminary data.</text>
</comment>
<name>A0A9D1EY42_9BACT</name>
<evidence type="ECO:0000313" key="4">
    <source>
        <dbReference type="EMBL" id="HIS36058.1"/>
    </source>
</evidence>
<dbReference type="Proteomes" id="UP000823928">
    <property type="component" value="Unassembled WGS sequence"/>
</dbReference>
<proteinExistence type="predicted"/>
<reference evidence="4" key="2">
    <citation type="journal article" date="2021" name="PeerJ">
        <title>Extensive microbial diversity within the chicken gut microbiome revealed by metagenomics and culture.</title>
        <authorList>
            <person name="Gilroy R."/>
            <person name="Ravi A."/>
            <person name="Getino M."/>
            <person name="Pursley I."/>
            <person name="Horton D.L."/>
            <person name="Alikhan N.F."/>
            <person name="Baker D."/>
            <person name="Gharbi K."/>
            <person name="Hall N."/>
            <person name="Watson M."/>
            <person name="Adriaenssens E.M."/>
            <person name="Foster-Nyarko E."/>
            <person name="Jarju S."/>
            <person name="Secka A."/>
            <person name="Antonio M."/>
            <person name="Oren A."/>
            <person name="Chaudhuri R.R."/>
            <person name="La Ragione R."/>
            <person name="Hildebrand F."/>
            <person name="Pallen M.J."/>
        </authorList>
    </citation>
    <scope>NUCLEOTIDE SEQUENCE</scope>
    <source>
        <strain evidence="4">6276</strain>
    </source>
</reference>
<feature type="compositionally biased region" description="Basic and acidic residues" evidence="2">
    <location>
        <begin position="427"/>
        <end position="481"/>
    </location>
</feature>
<keyword evidence="1" id="KW-0175">Coiled coil</keyword>
<sequence>MKRIFPFLFVLMVSSLPAYSWEMPDWDLPEIDMTQIKKNISAPFKGDARQQEMRYIHNLQKQEVKEKHEKRVLDRNPSGFMTVEEYELLSAPKDKTAQEIEIPKVEKGSDMKYVPQPTYKIVRYNNPPGSPELSIKKRFYATRQQNAQGITSPDFSIMVYPSIYYYPSSAAVACDLFVIPLEKNETNLNKIMKANVMHRWPDPILSTDKSITDNYSFRTLTPVDFSADGTKLLVKEKIGYSKDGIWQTNAIVYDFTTRTSYDLKELRAAIVYYWKQYKDVNLDDKRWDIYPLGFDINEPDRIVAYAYAYTGEAPVFLGSWSIDSKGEQTRLISFNNKDVQISINGFKIVQDGVVPPDQLHVEEQQAKRFEKAEEKRKKAEDKAELKKMNDEYKSTIKQMNAEYKKDVKEYKYQNKVEGSTTQNDAVQKYEEQKAIRDQKEAERLEKKKQREAAKEQRKIQKEQQKAEKENLKQQQEQKTKP</sequence>
<feature type="coiled-coil region" evidence="1">
    <location>
        <begin position="362"/>
        <end position="409"/>
    </location>
</feature>
<feature type="compositionally biased region" description="Polar residues" evidence="2">
    <location>
        <begin position="416"/>
        <end position="425"/>
    </location>
</feature>
<feature type="chain" id="PRO_5038623721" evidence="3">
    <location>
        <begin position="21"/>
        <end position="481"/>
    </location>
</feature>
<organism evidence="4 5">
    <name type="scientific">Candidatus Scatousia excrementigallinarum</name>
    <dbReference type="NCBI Taxonomy" id="2840935"/>
    <lineage>
        <taxon>Bacteria</taxon>
        <taxon>Candidatus Scatousia</taxon>
    </lineage>
</organism>
<protein>
    <submittedName>
        <fullName evidence="4">Uncharacterized protein</fullName>
    </submittedName>
</protein>
<evidence type="ECO:0000256" key="2">
    <source>
        <dbReference type="SAM" id="MobiDB-lite"/>
    </source>
</evidence>
<gene>
    <name evidence="4" type="ORF">IAC10_05440</name>
</gene>
<feature type="signal peptide" evidence="3">
    <location>
        <begin position="1"/>
        <end position="20"/>
    </location>
</feature>